<dbReference type="KEGG" id="blac:94345485"/>
<dbReference type="GeneID" id="94345485"/>
<accession>A0A976FGD7</accession>
<sequence>MVKLVLCFCSLILLSSFVLVACNEHAADDEVPESNNVTLLSKEAVQGFSEERIEVPASFSQTVAQFFGKLKGKIWHVTEQMTNLFKRIVPYWYLKFASNKPEAIRKLLKAYKVDSATSLSDPGFLHWSALVRKVYKLDFLEANDQIFAAMIENLKPQNMVKLLADAKHSAQWTNVATRYEDVLFNRLITVEGLKIEDMVNNFKVFRTWGEEDKTFLIRFPKFDKMKPKEKLPLIDFFFTMAKNVKHSEFDDSLYNKVLWHLKTSNVEPNGVPDYLSISAIQGDVLEHPRMYAWESLLPIDSVTSAKKYDSMYLYLKKNMDAKRLEKLLTQERQDNEYGKYLAANLQEAAKRLKDPLKTKPLNLEA</sequence>
<protein>
    <recommendedName>
        <fullName evidence="4">RxLR effector protein</fullName>
    </recommendedName>
</protein>
<dbReference type="AlphaFoldDB" id="A0A976FGD7"/>
<dbReference type="PROSITE" id="PS51257">
    <property type="entry name" value="PROKAR_LIPOPROTEIN"/>
    <property type="match status" value="1"/>
</dbReference>
<keyword evidence="3" id="KW-1185">Reference proteome</keyword>
<name>A0A976FGD7_BRELC</name>
<reference evidence="2 3" key="1">
    <citation type="journal article" date="2021" name="Genome Biol.">
        <title>AFLAP: assembly-free linkage analysis pipeline using k-mers from genome sequencing data.</title>
        <authorList>
            <person name="Fletcher K."/>
            <person name="Zhang L."/>
            <person name="Gil J."/>
            <person name="Han R."/>
            <person name="Cavanaugh K."/>
            <person name="Michelmore R."/>
        </authorList>
    </citation>
    <scope>NUCLEOTIDE SEQUENCE [LARGE SCALE GENOMIC DNA]</scope>
    <source>
        <strain evidence="2 3">SF5</strain>
    </source>
</reference>
<gene>
    <name evidence="2" type="ORF">CCR75_001713</name>
</gene>
<proteinExistence type="predicted"/>
<keyword evidence="1" id="KW-0732">Signal</keyword>
<comment type="caution">
    <text evidence="2">The sequence shown here is derived from an EMBL/GenBank/DDBJ whole genome shotgun (WGS) entry which is preliminary data.</text>
</comment>
<feature type="chain" id="PRO_5037976010" description="RxLR effector protein" evidence="1">
    <location>
        <begin position="23"/>
        <end position="365"/>
    </location>
</feature>
<dbReference type="EMBL" id="SHOA02000018">
    <property type="protein sequence ID" value="TDH65944.1"/>
    <property type="molecule type" value="Genomic_DNA"/>
</dbReference>
<evidence type="ECO:0000256" key="1">
    <source>
        <dbReference type="SAM" id="SignalP"/>
    </source>
</evidence>
<evidence type="ECO:0000313" key="2">
    <source>
        <dbReference type="EMBL" id="TDH65944.1"/>
    </source>
</evidence>
<evidence type="ECO:0008006" key="4">
    <source>
        <dbReference type="Google" id="ProtNLM"/>
    </source>
</evidence>
<evidence type="ECO:0000313" key="3">
    <source>
        <dbReference type="Proteomes" id="UP000294530"/>
    </source>
</evidence>
<feature type="signal peptide" evidence="1">
    <location>
        <begin position="1"/>
        <end position="22"/>
    </location>
</feature>
<dbReference type="Proteomes" id="UP000294530">
    <property type="component" value="Unassembled WGS sequence"/>
</dbReference>
<dbReference type="RefSeq" id="XP_067815443.1">
    <property type="nucleotide sequence ID" value="XM_067959814.1"/>
</dbReference>
<organism evidence="2 3">
    <name type="scientific">Bremia lactucae</name>
    <name type="common">Lettuce downy mildew</name>
    <dbReference type="NCBI Taxonomy" id="4779"/>
    <lineage>
        <taxon>Eukaryota</taxon>
        <taxon>Sar</taxon>
        <taxon>Stramenopiles</taxon>
        <taxon>Oomycota</taxon>
        <taxon>Peronosporomycetes</taxon>
        <taxon>Peronosporales</taxon>
        <taxon>Peronosporaceae</taxon>
        <taxon>Bremia</taxon>
    </lineage>
</organism>